<dbReference type="PROSITE" id="PS51257">
    <property type="entry name" value="PROKAR_LIPOPROTEIN"/>
    <property type="match status" value="1"/>
</dbReference>
<evidence type="ECO:0008006" key="3">
    <source>
        <dbReference type="Google" id="ProtNLM"/>
    </source>
</evidence>
<keyword evidence="2" id="KW-1185">Reference proteome</keyword>
<name>A0ABY5GGM6_9GAMM</name>
<dbReference type="RefSeq" id="WP_255389681.1">
    <property type="nucleotide sequence ID" value="NZ_CP101508.1"/>
</dbReference>
<dbReference type="Proteomes" id="UP001057998">
    <property type="component" value="Chromosome 1"/>
</dbReference>
<proteinExistence type="predicted"/>
<gene>
    <name evidence="1" type="ORF">NNL38_03705</name>
</gene>
<evidence type="ECO:0000313" key="1">
    <source>
        <dbReference type="EMBL" id="UTV28367.1"/>
    </source>
</evidence>
<organism evidence="1 2">
    <name type="scientific">Photobacterium atrarenae</name>
    <dbReference type="NCBI Taxonomy" id="865757"/>
    <lineage>
        <taxon>Bacteria</taxon>
        <taxon>Pseudomonadati</taxon>
        <taxon>Pseudomonadota</taxon>
        <taxon>Gammaproteobacteria</taxon>
        <taxon>Vibrionales</taxon>
        <taxon>Vibrionaceae</taxon>
        <taxon>Photobacterium</taxon>
    </lineage>
</organism>
<evidence type="ECO:0000313" key="2">
    <source>
        <dbReference type="Proteomes" id="UP001057998"/>
    </source>
</evidence>
<protein>
    <recommendedName>
        <fullName evidence="3">Lipoprotein</fullName>
    </recommendedName>
</protein>
<accession>A0ABY5GGM6</accession>
<dbReference type="EMBL" id="CP101508">
    <property type="protein sequence ID" value="UTV28367.1"/>
    <property type="molecule type" value="Genomic_DNA"/>
</dbReference>
<sequence>MNKTSLLALSVVLALAGCTEEDKNDDIKGKALGWGATDSTSFAEIQQRIDAVPALTPKSISQDSGLYVDRSNNILVDCSARPAYTSAHFEIAGENDNIPLADMQRIAAIAEVSLDMIASHLNLAPAALIKHSHFNKLGICLKEGTNSVAGGQGSEISAFQRNTHGGVYEFGLLKHELAHIIDSQMNGNQRGYNINPSWFVEGMAEFITGKQPMALKTWYAKHEKYNNTMLDFTTGNLGGFDDYDLFATAIHYLAEKGWGPGYVEAFFQSDRWHVNSTPTQNGCEGFVGDGVNYTGDCVMSDELETAFATRFDEISAKANGEVTSFAQFQQTYATAIPRWLESR</sequence>
<reference evidence="1" key="1">
    <citation type="submission" date="2022-07" db="EMBL/GenBank/DDBJ databases">
        <title>Genome sequencing of Photobacterium atrarenae GJH2-4.</title>
        <authorList>
            <person name="Park S.-J."/>
        </authorList>
    </citation>
    <scope>NUCLEOTIDE SEQUENCE</scope>
    <source>
        <strain evidence="1">GJH2-4</strain>
    </source>
</reference>